<keyword evidence="5" id="KW-0238">DNA-binding</keyword>
<keyword evidence="8" id="KW-1133">Transmembrane helix</keyword>
<evidence type="ECO:0000256" key="7">
    <source>
        <dbReference type="PROSITE-ProRule" id="PRU00169"/>
    </source>
</evidence>
<keyword evidence="8" id="KW-0472">Membrane</keyword>
<dbReference type="PRINTS" id="PR00344">
    <property type="entry name" value="BCTRLSENSOR"/>
</dbReference>
<evidence type="ECO:0000256" key="2">
    <source>
        <dbReference type="ARBA" id="ARBA00012438"/>
    </source>
</evidence>
<dbReference type="PROSITE" id="PS50109">
    <property type="entry name" value="HIS_KIN"/>
    <property type="match status" value="1"/>
</dbReference>
<dbReference type="Gene3D" id="2.130.10.10">
    <property type="entry name" value="YVTN repeat-like/Quinoprotein amine dehydrogenase"/>
    <property type="match status" value="2"/>
</dbReference>
<dbReference type="Pfam" id="PF12833">
    <property type="entry name" value="HTH_18"/>
    <property type="match status" value="1"/>
</dbReference>
<dbReference type="InterPro" id="IPR036890">
    <property type="entry name" value="HATPase_C_sf"/>
</dbReference>
<dbReference type="InterPro" id="IPR018060">
    <property type="entry name" value="HTH_AraC"/>
</dbReference>
<dbReference type="Pfam" id="PF07494">
    <property type="entry name" value="Reg_prop"/>
    <property type="match status" value="3"/>
</dbReference>
<dbReference type="CDD" id="cd00082">
    <property type="entry name" value="HisKA"/>
    <property type="match status" value="1"/>
</dbReference>
<evidence type="ECO:0000259" key="11">
    <source>
        <dbReference type="PROSITE" id="PS50110"/>
    </source>
</evidence>
<reference evidence="13" key="1">
    <citation type="journal article" date="2019" name="Int. J. Syst. Evol. Microbiol.">
        <title>The Global Catalogue of Microorganisms (GCM) 10K type strain sequencing project: providing services to taxonomists for standard genome sequencing and annotation.</title>
        <authorList>
            <consortium name="The Broad Institute Genomics Platform"/>
            <consortium name="The Broad Institute Genome Sequencing Center for Infectious Disease"/>
            <person name="Wu L."/>
            <person name="Ma J."/>
        </authorList>
    </citation>
    <scope>NUCLEOTIDE SEQUENCE [LARGE SCALE GENOMIC DNA]</scope>
    <source>
        <strain evidence="13">JCM 17338</strain>
    </source>
</reference>
<feature type="domain" description="Response regulatory" evidence="11">
    <location>
        <begin position="1040"/>
        <end position="1156"/>
    </location>
</feature>
<dbReference type="InterPro" id="IPR036097">
    <property type="entry name" value="HisK_dim/P_sf"/>
</dbReference>
<dbReference type="SUPFAM" id="SSF63829">
    <property type="entry name" value="Calcium-dependent phosphotriesterase"/>
    <property type="match status" value="2"/>
</dbReference>
<dbReference type="Gene3D" id="3.40.50.2300">
    <property type="match status" value="1"/>
</dbReference>
<dbReference type="Pfam" id="PF00072">
    <property type="entry name" value="Response_reg"/>
    <property type="match status" value="1"/>
</dbReference>
<dbReference type="InterPro" id="IPR005467">
    <property type="entry name" value="His_kinase_dom"/>
</dbReference>
<evidence type="ECO:0000259" key="10">
    <source>
        <dbReference type="PROSITE" id="PS50109"/>
    </source>
</evidence>
<dbReference type="SUPFAM" id="SSF46689">
    <property type="entry name" value="Homeodomain-like"/>
    <property type="match status" value="1"/>
</dbReference>
<evidence type="ECO:0000256" key="4">
    <source>
        <dbReference type="ARBA" id="ARBA00023015"/>
    </source>
</evidence>
<evidence type="ECO:0000259" key="9">
    <source>
        <dbReference type="PROSITE" id="PS01124"/>
    </source>
</evidence>
<evidence type="ECO:0000256" key="1">
    <source>
        <dbReference type="ARBA" id="ARBA00000085"/>
    </source>
</evidence>
<feature type="domain" description="HTH araC/xylS-type" evidence="9">
    <location>
        <begin position="1189"/>
        <end position="1288"/>
    </location>
</feature>
<dbReference type="InterPro" id="IPR011110">
    <property type="entry name" value="Reg_prop"/>
</dbReference>
<dbReference type="Pfam" id="PF00512">
    <property type="entry name" value="HisKA"/>
    <property type="match status" value="1"/>
</dbReference>
<proteinExistence type="predicted"/>
<dbReference type="PROSITE" id="PS01124">
    <property type="entry name" value="HTH_ARAC_FAMILY_2"/>
    <property type="match status" value="1"/>
</dbReference>
<comment type="catalytic activity">
    <reaction evidence="1">
        <text>ATP + protein L-histidine = ADP + protein N-phospho-L-histidine.</text>
        <dbReference type="EC" id="2.7.13.3"/>
    </reaction>
</comment>
<evidence type="ECO:0000256" key="3">
    <source>
        <dbReference type="ARBA" id="ARBA00022553"/>
    </source>
</evidence>
<dbReference type="PANTHER" id="PTHR43547:SF2">
    <property type="entry name" value="HYBRID SIGNAL TRANSDUCTION HISTIDINE KINASE C"/>
    <property type="match status" value="1"/>
</dbReference>
<evidence type="ECO:0000256" key="6">
    <source>
        <dbReference type="ARBA" id="ARBA00023163"/>
    </source>
</evidence>
<dbReference type="InterPro" id="IPR003594">
    <property type="entry name" value="HATPase_dom"/>
</dbReference>
<dbReference type="Gene3D" id="1.10.10.60">
    <property type="entry name" value="Homeodomain-like"/>
    <property type="match status" value="1"/>
</dbReference>
<dbReference type="Gene3D" id="1.10.287.130">
    <property type="match status" value="1"/>
</dbReference>
<dbReference type="PANTHER" id="PTHR43547">
    <property type="entry name" value="TWO-COMPONENT HISTIDINE KINASE"/>
    <property type="match status" value="1"/>
</dbReference>
<dbReference type="RefSeq" id="WP_344764165.1">
    <property type="nucleotide sequence ID" value="NZ_BAABAK010000001.1"/>
</dbReference>
<dbReference type="Gene3D" id="3.30.565.10">
    <property type="entry name" value="Histidine kinase-like ATPase, C-terminal domain"/>
    <property type="match status" value="1"/>
</dbReference>
<dbReference type="Gene3D" id="2.60.40.10">
    <property type="entry name" value="Immunoglobulins"/>
    <property type="match status" value="1"/>
</dbReference>
<keyword evidence="8" id="KW-0812">Transmembrane</keyword>
<dbReference type="EC" id="2.7.13.3" evidence="2"/>
<dbReference type="SMART" id="SM00388">
    <property type="entry name" value="HisKA"/>
    <property type="match status" value="1"/>
</dbReference>
<dbReference type="InterPro" id="IPR011006">
    <property type="entry name" value="CheY-like_superfamily"/>
</dbReference>
<protein>
    <recommendedName>
        <fullName evidence="2">histidine kinase</fullName>
        <ecNumber evidence="2">2.7.13.3</ecNumber>
    </recommendedName>
</protein>
<keyword evidence="4" id="KW-0805">Transcription regulation</keyword>
<dbReference type="Pfam" id="PF02518">
    <property type="entry name" value="HATPase_c"/>
    <property type="match status" value="1"/>
</dbReference>
<dbReference type="InterPro" id="IPR013783">
    <property type="entry name" value="Ig-like_fold"/>
</dbReference>
<dbReference type="PROSITE" id="PS00041">
    <property type="entry name" value="HTH_ARAC_FAMILY_1"/>
    <property type="match status" value="1"/>
</dbReference>
<dbReference type="SUPFAM" id="SSF47384">
    <property type="entry name" value="Homodimeric domain of signal transducing histidine kinase"/>
    <property type="match status" value="1"/>
</dbReference>
<feature type="modified residue" description="4-aspartylphosphate" evidence="7">
    <location>
        <position position="1089"/>
    </location>
</feature>
<dbReference type="SUPFAM" id="SSF52172">
    <property type="entry name" value="CheY-like"/>
    <property type="match status" value="1"/>
</dbReference>
<dbReference type="SMART" id="SM00387">
    <property type="entry name" value="HATPase_c"/>
    <property type="match status" value="1"/>
</dbReference>
<keyword evidence="6" id="KW-0804">Transcription</keyword>
<dbReference type="Proteomes" id="UP001501081">
    <property type="component" value="Unassembled WGS sequence"/>
</dbReference>
<evidence type="ECO:0000256" key="8">
    <source>
        <dbReference type="SAM" id="Phobius"/>
    </source>
</evidence>
<dbReference type="InterPro" id="IPR004358">
    <property type="entry name" value="Sig_transdc_His_kin-like_C"/>
</dbReference>
<gene>
    <name evidence="12" type="ORF">GCM10022246_01410</name>
</gene>
<dbReference type="SMART" id="SM00448">
    <property type="entry name" value="REC"/>
    <property type="match status" value="1"/>
</dbReference>
<evidence type="ECO:0000313" key="13">
    <source>
        <dbReference type="Proteomes" id="UP001501081"/>
    </source>
</evidence>
<dbReference type="InterPro" id="IPR009057">
    <property type="entry name" value="Homeodomain-like_sf"/>
</dbReference>
<accession>A0ABP7NN68</accession>
<dbReference type="PROSITE" id="PS50110">
    <property type="entry name" value="RESPONSE_REGULATORY"/>
    <property type="match status" value="1"/>
</dbReference>
<evidence type="ECO:0000313" key="12">
    <source>
        <dbReference type="EMBL" id="GAA3950617.1"/>
    </source>
</evidence>
<dbReference type="EMBL" id="BAABAK010000001">
    <property type="protein sequence ID" value="GAA3950617.1"/>
    <property type="molecule type" value="Genomic_DNA"/>
</dbReference>
<organism evidence="12 13">
    <name type="scientific">Pedobacter ginsengiterrae</name>
    <dbReference type="NCBI Taxonomy" id="871696"/>
    <lineage>
        <taxon>Bacteria</taxon>
        <taxon>Pseudomonadati</taxon>
        <taxon>Bacteroidota</taxon>
        <taxon>Sphingobacteriia</taxon>
        <taxon>Sphingobacteriales</taxon>
        <taxon>Sphingobacteriaceae</taxon>
        <taxon>Pedobacter</taxon>
    </lineage>
</organism>
<dbReference type="InterPro" id="IPR018062">
    <property type="entry name" value="HTH_AraC-typ_CS"/>
</dbReference>
<keyword evidence="3 7" id="KW-0597">Phosphoprotein</keyword>
<feature type="domain" description="Histidine kinase" evidence="10">
    <location>
        <begin position="791"/>
        <end position="1004"/>
    </location>
</feature>
<dbReference type="InterPro" id="IPR015943">
    <property type="entry name" value="WD40/YVTN_repeat-like_dom_sf"/>
</dbReference>
<sequence length="1295" mass="147695">MLFLESAVAEQDYYYKQISLNEGLTQSTVRCILTDHRGFIWIGTKYGLNRFDRYELKSYFYNKERQRSLPGNQINFILEDKAKNIWVSTEQGLVRYNADTDDFTPINYKGKPIIVGSAVETSDGVWFGGNGAIYKFTFNTTNVPEMRLAAKIQSNDAFTGVKIWTKNTILLCTRRNGVWLYNLVSKKLIRAGFTKDLEIMSMHVDNKERVWISPYGNGIKGYDQNGVQFAHYNSSNSNLNNDIILDMEEKDGRIWLGTDGGGISILDENKKQFTILSHIPGNASSLPESSILTLYRDPQNNIWAGSIRGGLIAIKPVFFHTYREAPLNSRYGLSEKTVLSLYEDEENILWVGNDGGGVNKFDPKNQTFKHYPSTYGLKIASITGFGANELLISAFSNGLYVFNKTTGKIIPFMPNFSAVKQYKGLAINLNKATSNRLYLFTDEVFSYGIADKKMSFFTEPDKRHGKGSLLKIYSDQKVTFLFNSYGILQLDHSTNKLKTIFTLKQRDNPITAVTRDTTGMFWLANRDGLMYYDARKKVLRKIKTSLFESVSSVVADHENRLWIGARNMIFMYLIDGNKFVSFGESDGIIPNEFLSKPTLVTKNGDIYMGGVKGLLYINKNIPSLSSALPVIELMNLELNGMPLNATKEGLRRKASVPWNHSSLIVSVMARENDVFRKKMFRFEIKGMDFKPVETYDHAFAIGSLSQGKYRIIVSCSLKNGSWSKPVEVLQITVTPPWFLSFWFICFIGILLASVLLIIYKVAIAKKERKLQWDKKEHEQQTYETKIKFLINISHELRTPLTLIYSPLRRILNGKDIDEELSKKLNGIYSQANHMKEIIDMVLDVRKIDLGKERLHLESSQLNKWVVEIADKFCDEFEVKRIQLTYNLDENIHEISYDLQKCEIILTNLLVNALKFSPEDTLITLSTQVEANFVRVAIRDQGIGLKNVDLNDLFKTFYQGPHQFGGSGIGLSYSKVLIEMHGGNIGAIDNVDEGATFYFELPYQISNANKQAVDSRYLALIHGESDPTLDLEESLITNSYSLLIIEDDLNLRTFLKDNLSPHFKTIYQASNGKEALDLLEKSSADFIISDVRMPEVDGFEFCRRLKEDLRISHIPIMLLTTQGDLESRQIGYKLGADSYLSKPFDLDFLLIRINNIIKNRELVKTRFKHSSNFIEPQDQTYSRADERFMNKINALIIENLEKPALDVDFLIDKMAMSRASLYGKLKSIGDIGVNDYINKLRLEKSTYLLTNTDKTISEITELVGFASQRYFSTVFKQQYKVTPSTYRKNKTISVTS</sequence>
<name>A0ABP7NN68_9SPHI</name>
<dbReference type="CDD" id="cd17574">
    <property type="entry name" value="REC_OmpR"/>
    <property type="match status" value="1"/>
</dbReference>
<keyword evidence="13" id="KW-1185">Reference proteome</keyword>
<dbReference type="SMART" id="SM00342">
    <property type="entry name" value="HTH_ARAC"/>
    <property type="match status" value="1"/>
</dbReference>
<evidence type="ECO:0000256" key="5">
    <source>
        <dbReference type="ARBA" id="ARBA00023125"/>
    </source>
</evidence>
<dbReference type="InterPro" id="IPR003661">
    <property type="entry name" value="HisK_dim/P_dom"/>
</dbReference>
<comment type="caution">
    <text evidence="12">The sequence shown here is derived from an EMBL/GenBank/DDBJ whole genome shotgun (WGS) entry which is preliminary data.</text>
</comment>
<dbReference type="InterPro" id="IPR001789">
    <property type="entry name" value="Sig_transdc_resp-reg_receiver"/>
</dbReference>
<dbReference type="SUPFAM" id="SSF55874">
    <property type="entry name" value="ATPase domain of HSP90 chaperone/DNA topoisomerase II/histidine kinase"/>
    <property type="match status" value="1"/>
</dbReference>
<feature type="transmembrane region" description="Helical" evidence="8">
    <location>
        <begin position="737"/>
        <end position="759"/>
    </location>
</feature>